<sequence length="606" mass="67216">MPTTQSDLPPIEVPTTDIWGFLFERKDKPFPDDKVIFRDPYTSRSYTFAQVRDTAIEFGKGLKANYEWRRGHVLALFTPNCIDTPAVMWGCHWAGGIVSPANPGYTADEFAFQLQDSGARTIVTQKAMLPVAIEAAKLAGIDEDQIILMGDEKDETFKFKHFSSVKNLTGTNRYRRTKLDPEKDIAFLPYSSGTTGKPKGVMLCHRNVTSNTLMNHAMEGRYMNWKNDKLIAFLPFFHIYGLTVIIHQSLYAGYECLVMPKFDLPNFCKIIQDHKVTMAYVVPPVVLLLGKHPVVADYDLSSIRMLNSGAAPLTKEIVDTVYKRLKLPVKQGYGLSETSPTTHAQPWEHWDKKMGSAGVLLPGQTAKFMSAEEKEVPIGETGELWIKGPNVFMGYLNNVEGTKNALTDDGFFKTGDVGFQDKDGAFFITDRVKELIKYKGFQVPPAELEGKLLGNDKIADVAVIGVYDADQATEVPRAYIVVEKGVEQSDATAKDIVDWLAQKVANHKRLRGGVRFVEEIPKSVSANYVKQCAFCSFSTLFYSLCGNQDYIDTLTVPVPTCQLTQHLTTSAAWHAPSPPPSAPRPALQSTPHPSAPDESSAHSEGA</sequence>
<name>A0A5N6KN86_9ROSI</name>
<comment type="caution">
    <text evidence="9">The sequence shown here is derived from an EMBL/GenBank/DDBJ whole genome shotgun (WGS) entry which is preliminary data.</text>
</comment>
<feature type="region of interest" description="Disordered" evidence="5">
    <location>
        <begin position="571"/>
        <end position="606"/>
    </location>
</feature>
<comment type="similarity">
    <text evidence="1">Belongs to the ATP-dependent AMP-binding enzyme family.</text>
</comment>
<proteinExistence type="inferred from homology"/>
<dbReference type="AlphaFoldDB" id="A0A5N6KN86"/>
<evidence type="ECO:0000259" key="8">
    <source>
        <dbReference type="Pfam" id="PF13193"/>
    </source>
</evidence>
<dbReference type="EC" id="6.2.1.12" evidence="2"/>
<dbReference type="SUPFAM" id="SSF56801">
    <property type="entry name" value="Acetyl-CoA synthetase-like"/>
    <property type="match status" value="1"/>
</dbReference>
<feature type="domain" description="AMP-binding enzyme C-terminal" evidence="8">
    <location>
        <begin position="447"/>
        <end position="525"/>
    </location>
</feature>
<feature type="transmembrane region" description="Helical" evidence="6">
    <location>
        <begin position="230"/>
        <end position="251"/>
    </location>
</feature>
<dbReference type="PROSITE" id="PS00455">
    <property type="entry name" value="AMP_BINDING"/>
    <property type="match status" value="1"/>
</dbReference>
<evidence type="ECO:0000256" key="1">
    <source>
        <dbReference type="ARBA" id="ARBA00006432"/>
    </source>
</evidence>
<dbReference type="CDD" id="cd05911">
    <property type="entry name" value="Firefly_Luc_like"/>
    <property type="match status" value="1"/>
</dbReference>
<dbReference type="OrthoDB" id="1898221at2759"/>
<keyword evidence="3" id="KW-0436">Ligase</keyword>
<keyword evidence="6" id="KW-0812">Transmembrane</keyword>
<dbReference type="PANTHER" id="PTHR24096">
    <property type="entry name" value="LONG-CHAIN-FATTY-ACID--COA LIGASE"/>
    <property type="match status" value="1"/>
</dbReference>
<dbReference type="Gene3D" id="3.30.300.30">
    <property type="match status" value="1"/>
</dbReference>
<evidence type="ECO:0000313" key="10">
    <source>
        <dbReference type="Proteomes" id="UP000327013"/>
    </source>
</evidence>
<reference evidence="9 10" key="1">
    <citation type="submission" date="2019-06" db="EMBL/GenBank/DDBJ databases">
        <title>A chromosomal-level reference genome of Carpinus fangiana (Coryloideae, Betulaceae).</title>
        <authorList>
            <person name="Yang X."/>
            <person name="Wang Z."/>
            <person name="Zhang L."/>
            <person name="Hao G."/>
            <person name="Liu J."/>
            <person name="Yang Y."/>
        </authorList>
    </citation>
    <scope>NUCLEOTIDE SEQUENCE [LARGE SCALE GENOMIC DNA]</scope>
    <source>
        <strain evidence="9">Cfa_2016G</strain>
        <tissue evidence="9">Leaf</tissue>
    </source>
</reference>
<dbReference type="EMBL" id="VIBQ01000009">
    <property type="protein sequence ID" value="KAB8336674.1"/>
    <property type="molecule type" value="Genomic_DNA"/>
</dbReference>
<accession>A0A5N6KN86</accession>
<dbReference type="Gene3D" id="3.40.50.12780">
    <property type="entry name" value="N-terminal domain of ligase-like"/>
    <property type="match status" value="1"/>
</dbReference>
<comment type="catalytic activity">
    <reaction evidence="4">
        <text>(E)-4-coumarate + ATP + CoA = (E)-4-coumaroyl-CoA + AMP + diphosphate</text>
        <dbReference type="Rhea" id="RHEA:19641"/>
        <dbReference type="ChEBI" id="CHEBI:12876"/>
        <dbReference type="ChEBI" id="CHEBI:30616"/>
        <dbReference type="ChEBI" id="CHEBI:33019"/>
        <dbReference type="ChEBI" id="CHEBI:57287"/>
        <dbReference type="ChEBI" id="CHEBI:85008"/>
        <dbReference type="ChEBI" id="CHEBI:456215"/>
        <dbReference type="EC" id="6.2.1.12"/>
    </reaction>
    <physiologicalReaction direction="left-to-right" evidence="4">
        <dbReference type="Rhea" id="RHEA:19642"/>
    </physiologicalReaction>
</comment>
<evidence type="ECO:0000313" key="9">
    <source>
        <dbReference type="EMBL" id="KAB8336674.1"/>
    </source>
</evidence>
<dbReference type="InterPro" id="IPR045851">
    <property type="entry name" value="AMP-bd_C_sf"/>
</dbReference>
<evidence type="ECO:0000256" key="2">
    <source>
        <dbReference type="ARBA" id="ARBA00012959"/>
    </source>
</evidence>
<protein>
    <recommendedName>
        <fullName evidence="2">4-coumarate--CoA ligase</fullName>
        <ecNumber evidence="2">6.2.1.12</ecNumber>
    </recommendedName>
</protein>
<keyword evidence="10" id="KW-1185">Reference proteome</keyword>
<gene>
    <name evidence="9" type="ORF">FH972_020985</name>
</gene>
<evidence type="ECO:0000256" key="3">
    <source>
        <dbReference type="ARBA" id="ARBA00022598"/>
    </source>
</evidence>
<dbReference type="Proteomes" id="UP000327013">
    <property type="component" value="Unassembled WGS sequence"/>
</dbReference>
<dbReference type="InterPro" id="IPR042099">
    <property type="entry name" value="ANL_N_sf"/>
</dbReference>
<organism evidence="9 10">
    <name type="scientific">Carpinus fangiana</name>
    <dbReference type="NCBI Taxonomy" id="176857"/>
    <lineage>
        <taxon>Eukaryota</taxon>
        <taxon>Viridiplantae</taxon>
        <taxon>Streptophyta</taxon>
        <taxon>Embryophyta</taxon>
        <taxon>Tracheophyta</taxon>
        <taxon>Spermatophyta</taxon>
        <taxon>Magnoliopsida</taxon>
        <taxon>eudicotyledons</taxon>
        <taxon>Gunneridae</taxon>
        <taxon>Pentapetalae</taxon>
        <taxon>rosids</taxon>
        <taxon>fabids</taxon>
        <taxon>Fagales</taxon>
        <taxon>Betulaceae</taxon>
        <taxon>Carpinus</taxon>
    </lineage>
</organism>
<evidence type="ECO:0000256" key="4">
    <source>
        <dbReference type="ARBA" id="ARBA00034252"/>
    </source>
</evidence>
<dbReference type="GO" id="GO:0016207">
    <property type="term" value="F:4-coumarate-CoA ligase activity"/>
    <property type="evidence" value="ECO:0007669"/>
    <property type="project" value="UniProtKB-EC"/>
</dbReference>
<dbReference type="Pfam" id="PF00501">
    <property type="entry name" value="AMP-binding"/>
    <property type="match status" value="1"/>
</dbReference>
<dbReference type="InterPro" id="IPR025110">
    <property type="entry name" value="AMP-bd_C"/>
</dbReference>
<keyword evidence="6" id="KW-0472">Membrane</keyword>
<dbReference type="PANTHER" id="PTHR24096:SF149">
    <property type="entry name" value="AMP-BINDING DOMAIN-CONTAINING PROTEIN-RELATED"/>
    <property type="match status" value="1"/>
</dbReference>
<evidence type="ECO:0000256" key="6">
    <source>
        <dbReference type="SAM" id="Phobius"/>
    </source>
</evidence>
<evidence type="ECO:0000259" key="7">
    <source>
        <dbReference type="Pfam" id="PF00501"/>
    </source>
</evidence>
<dbReference type="InterPro" id="IPR020845">
    <property type="entry name" value="AMP-binding_CS"/>
</dbReference>
<feature type="domain" description="AMP-dependent synthetase/ligase" evidence="7">
    <location>
        <begin position="23"/>
        <end position="396"/>
    </location>
</feature>
<dbReference type="InterPro" id="IPR000873">
    <property type="entry name" value="AMP-dep_synth/lig_dom"/>
</dbReference>
<evidence type="ECO:0000256" key="5">
    <source>
        <dbReference type="SAM" id="MobiDB-lite"/>
    </source>
</evidence>
<dbReference type="Pfam" id="PF13193">
    <property type="entry name" value="AMP-binding_C"/>
    <property type="match status" value="1"/>
</dbReference>
<keyword evidence="6" id="KW-1133">Transmembrane helix</keyword>